<organism evidence="1">
    <name type="scientific">Ralstonia solanacearum</name>
    <name type="common">Pseudomonas solanacearum</name>
    <dbReference type="NCBI Taxonomy" id="305"/>
    <lineage>
        <taxon>Bacteria</taxon>
        <taxon>Pseudomonadati</taxon>
        <taxon>Pseudomonadota</taxon>
        <taxon>Betaproteobacteria</taxon>
        <taxon>Burkholderiales</taxon>
        <taxon>Burkholderiaceae</taxon>
        <taxon>Ralstonia</taxon>
        <taxon>Ralstonia solanacearum species complex</taxon>
    </lineage>
</organism>
<proteinExistence type="predicted"/>
<protein>
    <submittedName>
        <fullName evidence="1">Uncharacterized protein</fullName>
    </submittedName>
</protein>
<reference evidence="1" key="1">
    <citation type="submission" date="2015-10" db="EMBL/GenBank/DDBJ databases">
        <authorList>
            <person name="Gilbert D.G."/>
        </authorList>
    </citation>
    <scope>NUCLEOTIDE SEQUENCE</scope>
    <source>
        <strain evidence="1">Phyl III-seqv23</strain>
    </source>
</reference>
<gene>
    <name evidence="1" type="ORF">TO10_v1_10107</name>
</gene>
<accession>A0A0S4W8T5</accession>
<name>A0A0S4W8T5_RALSL</name>
<dbReference type="EMBL" id="LN899827">
    <property type="protein sequence ID" value="CUV43206.1"/>
    <property type="molecule type" value="Genomic_DNA"/>
</dbReference>
<evidence type="ECO:0000313" key="1">
    <source>
        <dbReference type="EMBL" id="CUV43206.1"/>
    </source>
</evidence>
<sequence length="39" mass="4216">MIACALGLTALNAREKTPEGARHMLVTKAYEGVQEQASR</sequence>
<dbReference type="AlphaFoldDB" id="A0A0S4W8T5"/>